<gene>
    <name evidence="1" type="ORF">F2P56_034136</name>
</gene>
<protein>
    <submittedName>
        <fullName evidence="1">Uncharacterized protein</fullName>
    </submittedName>
</protein>
<accession>A0A833TQZ9</accession>
<sequence>LLPSQKANTYKSLTISSAFSILLLQPLSATRFGTNSPESALWDQKDSLSFTLRIISFGAFRSGSHLYPHGAKRVFLPLLSVCTKSIGNAGKPVIFLGFKAYRNVARDLMESELLVGAFSVFISWS</sequence>
<dbReference type="Gramene" id="Jr15_06140_p2">
    <property type="protein sequence ID" value="cds.Jr15_06140_p2"/>
    <property type="gene ID" value="Jr15_06140"/>
</dbReference>
<organism evidence="1 2">
    <name type="scientific">Juglans regia</name>
    <name type="common">English walnut</name>
    <dbReference type="NCBI Taxonomy" id="51240"/>
    <lineage>
        <taxon>Eukaryota</taxon>
        <taxon>Viridiplantae</taxon>
        <taxon>Streptophyta</taxon>
        <taxon>Embryophyta</taxon>
        <taxon>Tracheophyta</taxon>
        <taxon>Spermatophyta</taxon>
        <taxon>Magnoliopsida</taxon>
        <taxon>eudicotyledons</taxon>
        <taxon>Gunneridae</taxon>
        <taxon>Pentapetalae</taxon>
        <taxon>rosids</taxon>
        <taxon>fabids</taxon>
        <taxon>Fagales</taxon>
        <taxon>Juglandaceae</taxon>
        <taxon>Juglans</taxon>
    </lineage>
</organism>
<dbReference type="EMBL" id="LIHL02000015">
    <property type="protein sequence ID" value="KAF5445054.1"/>
    <property type="molecule type" value="Genomic_DNA"/>
</dbReference>
<reference evidence="1" key="1">
    <citation type="submission" date="2015-10" db="EMBL/GenBank/DDBJ databases">
        <authorList>
            <person name="Martinez-Garcia P.J."/>
            <person name="Crepeau M.W."/>
            <person name="Puiu D."/>
            <person name="Gonzalez-Ibeas D."/>
            <person name="Whalen J."/>
            <person name="Stevens K."/>
            <person name="Paul R."/>
            <person name="Butterfield T."/>
            <person name="Britton M."/>
            <person name="Reagan R."/>
            <person name="Chakraborty S."/>
            <person name="Walawage S.L."/>
            <person name="Vasquez-Gross H.A."/>
            <person name="Cardeno C."/>
            <person name="Famula R."/>
            <person name="Pratt K."/>
            <person name="Kuruganti S."/>
            <person name="Aradhya M.K."/>
            <person name="Leslie C.A."/>
            <person name="Dandekar A.M."/>
            <person name="Salzberg S.L."/>
            <person name="Wegrzyn J.L."/>
            <person name="Langley C.H."/>
            <person name="Neale D.B."/>
        </authorList>
    </citation>
    <scope>NUCLEOTIDE SEQUENCE</scope>
    <source>
        <tissue evidence="1">Leaves</tissue>
    </source>
</reference>
<evidence type="ECO:0000313" key="2">
    <source>
        <dbReference type="Proteomes" id="UP000619265"/>
    </source>
</evidence>
<proteinExistence type="predicted"/>
<name>A0A833TQZ9_JUGRE</name>
<feature type="non-terminal residue" evidence="1">
    <location>
        <position position="1"/>
    </location>
</feature>
<evidence type="ECO:0000313" key="1">
    <source>
        <dbReference type="EMBL" id="KAF5445054.1"/>
    </source>
</evidence>
<dbReference type="Proteomes" id="UP000619265">
    <property type="component" value="Unassembled WGS sequence"/>
</dbReference>
<reference evidence="1" key="2">
    <citation type="submission" date="2020-03" db="EMBL/GenBank/DDBJ databases">
        <title>Walnut 2.0.</title>
        <authorList>
            <person name="Marrano A."/>
            <person name="Britton M."/>
            <person name="Zimin A.V."/>
            <person name="Zaini P.A."/>
            <person name="Workman R."/>
            <person name="Puiu D."/>
            <person name="Bianco L."/>
            <person name="Allen B.J."/>
            <person name="Troggio M."/>
            <person name="Leslie C.A."/>
            <person name="Timp W."/>
            <person name="Dendekar A."/>
            <person name="Salzberg S.L."/>
            <person name="Neale D.B."/>
        </authorList>
    </citation>
    <scope>NUCLEOTIDE SEQUENCE</scope>
    <source>
        <tissue evidence="1">Leaves</tissue>
    </source>
</reference>
<comment type="caution">
    <text evidence="1">The sequence shown here is derived from an EMBL/GenBank/DDBJ whole genome shotgun (WGS) entry which is preliminary data.</text>
</comment>
<dbReference type="AlphaFoldDB" id="A0A833TQZ9"/>